<sequence length="74" mass="7998">MILFGTKTPPKVAEITAALQSTVAQLADCATVHMDEAAKKQAEAERLRAEAEEHRNEAILAESIREKIGALLTP</sequence>
<protein>
    <submittedName>
        <fullName evidence="2">Uncharacterized protein</fullName>
    </submittedName>
</protein>
<dbReference type="AlphaFoldDB" id="A0A849IF82"/>
<gene>
    <name evidence="2" type="ORF">HJG44_20675</name>
</gene>
<dbReference type="Proteomes" id="UP000564885">
    <property type="component" value="Unassembled WGS sequence"/>
</dbReference>
<dbReference type="RefSeq" id="WP_171220227.1">
    <property type="nucleotide sequence ID" value="NZ_JABEPP010000006.1"/>
</dbReference>
<keyword evidence="1" id="KW-0175">Coiled coil</keyword>
<comment type="caution">
    <text evidence="2">The sequence shown here is derived from an EMBL/GenBank/DDBJ whole genome shotgun (WGS) entry which is preliminary data.</text>
</comment>
<evidence type="ECO:0000313" key="3">
    <source>
        <dbReference type="Proteomes" id="UP000564885"/>
    </source>
</evidence>
<reference evidence="2 3" key="1">
    <citation type="submission" date="2020-04" db="EMBL/GenBank/DDBJ databases">
        <title>Enterovirga sp. isolate from soil.</title>
        <authorList>
            <person name="Chea S."/>
            <person name="Kim D.-U."/>
        </authorList>
    </citation>
    <scope>NUCLEOTIDE SEQUENCE [LARGE SCALE GENOMIC DNA]</scope>
    <source>
        <strain evidence="2 3">DB1703</strain>
    </source>
</reference>
<proteinExistence type="predicted"/>
<feature type="coiled-coil region" evidence="1">
    <location>
        <begin position="30"/>
        <end position="64"/>
    </location>
</feature>
<organism evidence="2 3">
    <name type="scientific">Enterovirga aerilata</name>
    <dbReference type="NCBI Taxonomy" id="2730920"/>
    <lineage>
        <taxon>Bacteria</taxon>
        <taxon>Pseudomonadati</taxon>
        <taxon>Pseudomonadota</taxon>
        <taxon>Alphaproteobacteria</taxon>
        <taxon>Hyphomicrobiales</taxon>
        <taxon>Methylobacteriaceae</taxon>
        <taxon>Enterovirga</taxon>
    </lineage>
</organism>
<accession>A0A849IF82</accession>
<keyword evidence="3" id="KW-1185">Reference proteome</keyword>
<evidence type="ECO:0000256" key="1">
    <source>
        <dbReference type="SAM" id="Coils"/>
    </source>
</evidence>
<evidence type="ECO:0000313" key="2">
    <source>
        <dbReference type="EMBL" id="NNM74780.1"/>
    </source>
</evidence>
<name>A0A849IF82_9HYPH</name>
<dbReference type="EMBL" id="JABEPP010000006">
    <property type="protein sequence ID" value="NNM74780.1"/>
    <property type="molecule type" value="Genomic_DNA"/>
</dbReference>